<dbReference type="EMBL" id="LNRQ01000001">
    <property type="protein sequence ID" value="KZN10623.1"/>
    <property type="molecule type" value="Genomic_DNA"/>
</dbReference>
<comment type="caution">
    <text evidence="3">The sequence shown here is derived from an EMBL/GenBank/DDBJ whole genome shotgun (WGS) entry which is preliminary data.</text>
</comment>
<dbReference type="KEGG" id="dcr:108222996"/>
<dbReference type="STRING" id="79200.A0A162B6I3"/>
<feature type="chain" id="PRO_5007832551" evidence="2">
    <location>
        <begin position="24"/>
        <end position="378"/>
    </location>
</feature>
<name>A0A162B6I3_DAUCS</name>
<dbReference type="Pfam" id="PF06830">
    <property type="entry name" value="Root_cap"/>
    <property type="match status" value="1"/>
</dbReference>
<keyword evidence="2" id="KW-0732">Signal</keyword>
<proteinExistence type="predicted"/>
<dbReference type="OrthoDB" id="2012132at2759"/>
<accession>A0A162B6I3</accession>
<reference evidence="3" key="1">
    <citation type="journal article" date="2016" name="Nat. Genet.">
        <title>A high-quality carrot genome assembly provides new insights into carotenoid accumulation and asterid genome evolution.</title>
        <authorList>
            <person name="Iorizzo M."/>
            <person name="Ellison S."/>
            <person name="Senalik D."/>
            <person name="Zeng P."/>
            <person name="Satapoomin P."/>
            <person name="Huang J."/>
            <person name="Bowman M."/>
            <person name="Iovene M."/>
            <person name="Sanseverino W."/>
            <person name="Cavagnaro P."/>
            <person name="Yildiz M."/>
            <person name="Macko-Podgorni A."/>
            <person name="Moranska E."/>
            <person name="Grzebelus E."/>
            <person name="Grzebelus D."/>
            <person name="Ashrafi H."/>
            <person name="Zheng Z."/>
            <person name="Cheng S."/>
            <person name="Spooner D."/>
            <person name="Van Deynze A."/>
            <person name="Simon P."/>
        </authorList>
    </citation>
    <scope>NUCLEOTIDE SEQUENCE [LARGE SCALE GENOMIC DNA]</scope>
    <source>
        <tissue evidence="3">Leaf</tissue>
    </source>
</reference>
<dbReference type="PANTHER" id="PTHR31656">
    <property type="entry name" value="ROOT CAP DOMAIN-CONTAINING PROTEIN"/>
    <property type="match status" value="1"/>
</dbReference>
<gene>
    <name evidence="3" type="ORF">DCAR_003279</name>
</gene>
<protein>
    <submittedName>
        <fullName evidence="3">Uncharacterized protein</fullName>
    </submittedName>
</protein>
<dbReference type="InterPro" id="IPR009646">
    <property type="entry name" value="Root_cap"/>
</dbReference>
<dbReference type="OMA" id="SCNFPGA"/>
<sequence length="378" mass="41964">MMKVLILWVHFLSLIWLSQIVTANYFAKYGIFTPAVPAPYTPVVSLPPLIDPRPPMLSPPPTSPPPPRGPPTPTPRPPNPRPPNPPRPPRVVKCRLREFRFCFGVELPCPAACPNSYCDFPGAVCQDPRFVGGDGVTFYFHGRKDRDFCLVSDSNLHINAHFIGKRNPKLKRDYTWVQSIGILFNNHKLIVSAKRTSKWDDNVDRLAITVDDKPLELPKAEASTWHAPHATPSFTISRTSKTNSVEVEVADGFRVRATVVPITEHESKVHNYEINTSEDCFAHLELEFKFYNLTDGVDGVLGQTYRSNYVSKAKISSAMPVMGGTEKYMSSDLLSTDCAVSRFGSVGAEISKKKGNESEYSALRCSSGIKGNGIVCKK</sequence>
<dbReference type="Gramene" id="KZN10623">
    <property type="protein sequence ID" value="KZN10623"/>
    <property type="gene ID" value="DCAR_003279"/>
</dbReference>
<feature type="region of interest" description="Disordered" evidence="1">
    <location>
        <begin position="54"/>
        <end position="86"/>
    </location>
</feature>
<evidence type="ECO:0000256" key="2">
    <source>
        <dbReference type="SAM" id="SignalP"/>
    </source>
</evidence>
<feature type="signal peptide" evidence="2">
    <location>
        <begin position="1"/>
        <end position="23"/>
    </location>
</feature>
<evidence type="ECO:0000313" key="3">
    <source>
        <dbReference type="EMBL" id="KZN10623.1"/>
    </source>
</evidence>
<organism evidence="3">
    <name type="scientific">Daucus carota subsp. sativus</name>
    <name type="common">Carrot</name>
    <dbReference type="NCBI Taxonomy" id="79200"/>
    <lineage>
        <taxon>Eukaryota</taxon>
        <taxon>Viridiplantae</taxon>
        <taxon>Streptophyta</taxon>
        <taxon>Embryophyta</taxon>
        <taxon>Tracheophyta</taxon>
        <taxon>Spermatophyta</taxon>
        <taxon>Magnoliopsida</taxon>
        <taxon>eudicotyledons</taxon>
        <taxon>Gunneridae</taxon>
        <taxon>Pentapetalae</taxon>
        <taxon>asterids</taxon>
        <taxon>campanulids</taxon>
        <taxon>Apiales</taxon>
        <taxon>Apiaceae</taxon>
        <taxon>Apioideae</taxon>
        <taxon>Scandiceae</taxon>
        <taxon>Daucinae</taxon>
        <taxon>Daucus</taxon>
        <taxon>Daucus sect. Daucus</taxon>
    </lineage>
</organism>
<dbReference type="AlphaFoldDB" id="A0A162B6I3"/>
<evidence type="ECO:0000256" key="1">
    <source>
        <dbReference type="SAM" id="MobiDB-lite"/>
    </source>
</evidence>